<evidence type="ECO:0000313" key="2">
    <source>
        <dbReference type="EMBL" id="AAP06001.1"/>
    </source>
</evidence>
<accession>Q86F86</accession>
<dbReference type="SUPFAM" id="SSF55797">
    <property type="entry name" value="PR-1-like"/>
    <property type="match status" value="1"/>
</dbReference>
<reference evidence="2" key="1">
    <citation type="journal article" date="2003" name="Nat. Genet.">
        <title>Evolutionary and biomedical implications of a Schistosoma japonicum complementary DNA resource.</title>
        <authorList>
            <person name="Hu W."/>
            <person name="Yan Q."/>
            <person name="Shen D.K."/>
            <person name="Liu F."/>
            <person name="Zhu Z.D."/>
            <person name="Song H.D."/>
            <person name="Xu X.R."/>
            <person name="Wang Z.J."/>
            <person name="Rong Y.P."/>
            <person name="Zeng L.C."/>
            <person name="Wu J."/>
            <person name="Zhang X."/>
            <person name="Wang J.J."/>
            <person name="Xu X.N."/>
            <person name="Wang S.Y."/>
            <person name="Fu G."/>
            <person name="Zhang X.L."/>
            <person name="Wang Z.Q."/>
            <person name="Brindley P.J."/>
            <person name="McManus D.P."/>
            <person name="Xue C.L."/>
            <person name="Feng Z."/>
            <person name="Chen Z."/>
            <person name="Han Z.G."/>
        </authorList>
    </citation>
    <scope>NUCLEOTIDE SEQUENCE</scope>
</reference>
<dbReference type="EMBL" id="AY222977">
    <property type="protein sequence ID" value="AAP06001.1"/>
    <property type="molecule type" value="mRNA"/>
</dbReference>
<dbReference type="CDD" id="cd05380">
    <property type="entry name" value="CAP_euk"/>
    <property type="match status" value="1"/>
</dbReference>
<dbReference type="PRINTS" id="PR00837">
    <property type="entry name" value="V5TPXLIKE"/>
</dbReference>
<feature type="domain" description="SCP" evidence="1">
    <location>
        <begin position="38"/>
        <end position="183"/>
    </location>
</feature>
<dbReference type="SMART" id="SM00198">
    <property type="entry name" value="SCP"/>
    <property type="match status" value="1"/>
</dbReference>
<dbReference type="InterPro" id="IPR014044">
    <property type="entry name" value="CAP_dom"/>
</dbReference>
<proteinExistence type="evidence at transcript level"/>
<dbReference type="PANTHER" id="PTHR10334">
    <property type="entry name" value="CYSTEINE-RICH SECRETORY PROTEIN-RELATED"/>
    <property type="match status" value="1"/>
</dbReference>
<dbReference type="Gene3D" id="3.40.33.10">
    <property type="entry name" value="CAP"/>
    <property type="match status" value="1"/>
</dbReference>
<dbReference type="InterPro" id="IPR001283">
    <property type="entry name" value="CRISP-related"/>
</dbReference>
<name>Q86F86_SCHJA</name>
<dbReference type="InterPro" id="IPR035940">
    <property type="entry name" value="CAP_sf"/>
</dbReference>
<evidence type="ECO:0000259" key="1">
    <source>
        <dbReference type="SMART" id="SM00198"/>
    </source>
</evidence>
<dbReference type="Pfam" id="PF00188">
    <property type="entry name" value="CAP"/>
    <property type="match status" value="1"/>
</dbReference>
<sequence>MERIVQLMYTSCRIRHEVSLCFMIHLLYQPTLLVALDKDLTYLLNAHNTIRRYARNCNITGQPQARHLTDLKWSPELAMKALQLSRTCNFRYSQVKSSRFGVVGQNIAAYANAEIAMNQWIDEYKYYDFEKNICNEPCGNYVQIVWQETTHVGCAVTRCKKTAKFPYGVFVVCNYGPGASFKKSPYEVDSYEKCPKTQSRWKNVNLNGNNCYCYK</sequence>
<protein>
    <recommendedName>
        <fullName evidence="1">SCP domain-containing protein</fullName>
    </recommendedName>
</protein>
<organism evidence="2">
    <name type="scientific">Schistosoma japonicum</name>
    <name type="common">Blood fluke</name>
    <dbReference type="NCBI Taxonomy" id="6182"/>
    <lineage>
        <taxon>Eukaryota</taxon>
        <taxon>Metazoa</taxon>
        <taxon>Spiralia</taxon>
        <taxon>Lophotrochozoa</taxon>
        <taxon>Platyhelminthes</taxon>
        <taxon>Trematoda</taxon>
        <taxon>Digenea</taxon>
        <taxon>Strigeidida</taxon>
        <taxon>Schistosomatoidea</taxon>
        <taxon>Schistosomatidae</taxon>
        <taxon>Schistosoma</taxon>
    </lineage>
</organism>
<dbReference type="AlphaFoldDB" id="Q86F86"/>